<gene>
    <name evidence="1" type="ORF">H9W84_11170</name>
</gene>
<accession>A0A9X1UT78</accession>
<organism evidence="1 2">
    <name type="scientific">Moraxella tetraodonis</name>
    <dbReference type="NCBI Taxonomy" id="2767221"/>
    <lineage>
        <taxon>Bacteria</taxon>
        <taxon>Pseudomonadati</taxon>
        <taxon>Pseudomonadota</taxon>
        <taxon>Gammaproteobacteria</taxon>
        <taxon>Moraxellales</taxon>
        <taxon>Moraxellaceae</taxon>
        <taxon>Moraxella</taxon>
    </lineage>
</organism>
<name>A0A9X1UT78_9GAMM</name>
<dbReference type="InterPro" id="IPR038071">
    <property type="entry name" value="UROD/MetE-like_sf"/>
</dbReference>
<comment type="caution">
    <text evidence="1">The sequence shown here is derived from an EMBL/GenBank/DDBJ whole genome shotgun (WGS) entry which is preliminary data.</text>
</comment>
<reference evidence="1" key="1">
    <citation type="submission" date="2021-08" db="EMBL/GenBank/DDBJ databases">
        <title>Complete genome sequence of Moraxella sp strain PS-22.</title>
        <authorList>
            <person name="Das S.K."/>
        </authorList>
    </citation>
    <scope>NUCLEOTIDE SEQUENCE</scope>
    <source>
        <strain evidence="1">PS-22</strain>
    </source>
</reference>
<proteinExistence type="predicted"/>
<evidence type="ECO:0000313" key="2">
    <source>
        <dbReference type="Proteomes" id="UP001139238"/>
    </source>
</evidence>
<sequence>MSQIFAQATPRTQAPYRNDVVGSFLRTDALKNAKTELQTGKINQAAFDKILKDEI</sequence>
<keyword evidence="2" id="KW-1185">Reference proteome</keyword>
<dbReference type="SUPFAM" id="SSF51726">
    <property type="entry name" value="UROD/MetE-like"/>
    <property type="match status" value="1"/>
</dbReference>
<dbReference type="AlphaFoldDB" id="A0A9X1UT78"/>
<dbReference type="Gene3D" id="3.20.20.210">
    <property type="match status" value="1"/>
</dbReference>
<dbReference type="RefSeq" id="WP_239743874.1">
    <property type="nucleotide sequence ID" value="NZ_JACSYB010000003.1"/>
</dbReference>
<evidence type="ECO:0000313" key="1">
    <source>
        <dbReference type="EMBL" id="MCG8148671.1"/>
    </source>
</evidence>
<dbReference type="Proteomes" id="UP001139238">
    <property type="component" value="Unassembled WGS sequence"/>
</dbReference>
<protein>
    <submittedName>
        <fullName evidence="1">Uncharacterized protein</fullName>
    </submittedName>
</protein>
<dbReference type="EMBL" id="JACSYB010000003">
    <property type="protein sequence ID" value="MCG8148671.1"/>
    <property type="molecule type" value="Genomic_DNA"/>
</dbReference>